<protein>
    <submittedName>
        <fullName evidence="6 7">Transposase</fullName>
    </submittedName>
</protein>
<dbReference type="InterPro" id="IPR024463">
    <property type="entry name" value="Transposase_TnpC_homeodom"/>
</dbReference>
<keyword evidence="9" id="KW-1185">Reference proteome</keyword>
<dbReference type="Pfam" id="PF03050">
    <property type="entry name" value="DDE_Tnp_IS66"/>
    <property type="match status" value="1"/>
</dbReference>
<evidence type="ECO:0000313" key="6">
    <source>
        <dbReference type="EMBL" id="CZQ89448.1"/>
    </source>
</evidence>
<evidence type="ECO:0000313" key="8">
    <source>
        <dbReference type="Proteomes" id="UP000076878"/>
    </source>
</evidence>
<dbReference type="InterPro" id="IPR024474">
    <property type="entry name" value="Znf_dom_IS66"/>
</dbReference>
<evidence type="ECO:0000256" key="2">
    <source>
        <dbReference type="SAM" id="MobiDB-lite"/>
    </source>
</evidence>
<dbReference type="InterPro" id="IPR052344">
    <property type="entry name" value="Transposase-related"/>
</dbReference>
<proteinExistence type="predicted"/>
<dbReference type="AlphaFoldDB" id="A0A143YH00"/>
<dbReference type="Proteomes" id="UP000076878">
    <property type="component" value="Unassembled WGS sequence"/>
</dbReference>
<reference evidence="7 9" key="2">
    <citation type="submission" date="2016-10" db="EMBL/GenBank/DDBJ databases">
        <authorList>
            <person name="Varghese N."/>
            <person name="Submissions S."/>
        </authorList>
    </citation>
    <scope>NUCLEOTIDE SEQUENCE [LARGE SCALE GENOMIC DNA]</scope>
    <source>
        <strain evidence="7 9">DSM 22150</strain>
    </source>
</reference>
<evidence type="ECO:0000256" key="1">
    <source>
        <dbReference type="SAM" id="Coils"/>
    </source>
</evidence>
<dbReference type="EMBL" id="FJNB01000004">
    <property type="protein sequence ID" value="CZQ89448.1"/>
    <property type="molecule type" value="Genomic_DNA"/>
</dbReference>
<dbReference type="STRING" id="640938.TR210_797"/>
<dbReference type="PANTHER" id="PTHR33678:SF1">
    <property type="entry name" value="BLL1576 PROTEIN"/>
    <property type="match status" value="1"/>
</dbReference>
<organism evidence="6 8">
    <name type="scientific">Trichococcus ilyis</name>
    <dbReference type="NCBI Taxonomy" id="640938"/>
    <lineage>
        <taxon>Bacteria</taxon>
        <taxon>Bacillati</taxon>
        <taxon>Bacillota</taxon>
        <taxon>Bacilli</taxon>
        <taxon>Lactobacillales</taxon>
        <taxon>Carnobacteriaceae</taxon>
        <taxon>Trichococcus</taxon>
    </lineage>
</organism>
<name>A0A143YH00_9LACT</name>
<dbReference type="InterPro" id="IPR004291">
    <property type="entry name" value="Transposase_IS66_central"/>
</dbReference>
<feature type="coiled-coil region" evidence="1">
    <location>
        <begin position="33"/>
        <end position="67"/>
    </location>
</feature>
<sequence length="542" mass="62212">MQTRYNGENEIERNVVKQVETSSGNNNQTEHIIRLLEAQLAHSNQQNKDLAKQIEALTEQVRQLTKLLYGSKTEKTRYQSADGQASLFDDDSSFSLPEPTEEQSQQTATYTVVRKIRTKKRNDSLREDIETEEIHHHPENIICDCCQHQMVEIGSTIAREEATFIPAKMMRVQHIEHAYECRSCKGDTLQLAQIKRGKAPKAAIQRSLASPSVLAKLIYDKFIQYLPLYRQVKEWDRYGLETNDKNLSNWVIRAATDWLLPVYEHMKEEMMAKSILHVDETYAQIINRSDGKTGQTNAYNWVYRTVPSQGPTIVLFDSALSRSRAVLERFTEGYKGTIICDGYSAYGKLKDVTFANCWAHVRRYWLKADSKNGRIGVQYCDKLYELEREFKTLSPSKRRKKRQKHSKPIVQEFLRWVETSPFFGKNALAKAAEYTLNRVEGLTAFLDDGRIEIDNNPAENAIRANVIGRKNWLFSVSEAGAQANAICLSLAETAKANGIDFYEYIKKLFLDLPNLDIHQNTAVLNQYLPWSQKIKETCSVTA</sequence>
<dbReference type="PANTHER" id="PTHR33678">
    <property type="entry name" value="BLL1576 PROTEIN"/>
    <property type="match status" value="1"/>
</dbReference>
<dbReference type="EMBL" id="FNYT01000004">
    <property type="protein sequence ID" value="SEI84204.1"/>
    <property type="molecule type" value="Genomic_DNA"/>
</dbReference>
<evidence type="ECO:0000313" key="9">
    <source>
        <dbReference type="Proteomes" id="UP000199280"/>
    </source>
</evidence>
<accession>A0A143YH00</accession>
<dbReference type="Pfam" id="PF13007">
    <property type="entry name" value="LZ_Tnp_IS66"/>
    <property type="match status" value="1"/>
</dbReference>
<feature type="domain" description="Transposase IS66 central" evidence="3">
    <location>
        <begin position="206"/>
        <end position="483"/>
    </location>
</feature>
<evidence type="ECO:0000259" key="5">
    <source>
        <dbReference type="Pfam" id="PF13007"/>
    </source>
</evidence>
<dbReference type="Pfam" id="PF13005">
    <property type="entry name" value="zf-IS66"/>
    <property type="match status" value="1"/>
</dbReference>
<reference evidence="6 8" key="1">
    <citation type="submission" date="2016-02" db="EMBL/GenBank/DDBJ databases">
        <authorList>
            <person name="Wen L."/>
            <person name="He K."/>
            <person name="Yang H."/>
        </authorList>
    </citation>
    <scope>NUCLEOTIDE SEQUENCE [LARGE SCALE GENOMIC DNA]</scope>
    <source>
        <strain evidence="6">Trichococcus_R210</strain>
    </source>
</reference>
<evidence type="ECO:0000259" key="3">
    <source>
        <dbReference type="Pfam" id="PF03050"/>
    </source>
</evidence>
<dbReference type="NCBIfam" id="NF033517">
    <property type="entry name" value="transpos_IS66"/>
    <property type="match status" value="1"/>
</dbReference>
<evidence type="ECO:0000259" key="4">
    <source>
        <dbReference type="Pfam" id="PF13005"/>
    </source>
</evidence>
<dbReference type="Proteomes" id="UP000199280">
    <property type="component" value="Unassembled WGS sequence"/>
</dbReference>
<keyword evidence="1" id="KW-0175">Coiled coil</keyword>
<feature type="domain" description="Transposase IS66 zinc-finger binding" evidence="4">
    <location>
        <begin position="142"/>
        <end position="184"/>
    </location>
</feature>
<gene>
    <name evidence="7" type="ORF">SAMN05216375_10460</name>
    <name evidence="6" type="ORF">TR210_797</name>
</gene>
<evidence type="ECO:0000313" key="7">
    <source>
        <dbReference type="EMBL" id="SEI84204.1"/>
    </source>
</evidence>
<feature type="region of interest" description="Disordered" evidence="2">
    <location>
        <begin position="79"/>
        <end position="107"/>
    </location>
</feature>
<feature type="domain" description="Transposase TnpC homeodomain" evidence="5">
    <location>
        <begin position="57"/>
        <end position="133"/>
    </location>
</feature>